<sequence length="98" mass="11767">MRYQLIILLAVLLSTIVSSQQYNEWEFTNGIVFPIDYDENGGSKGNLEEHVRQKRGWLKRVWREVRRSASKVQKEAKRGIKRFWPKKPVKIIQYEKKF</sequence>
<feature type="signal peptide" evidence="1">
    <location>
        <begin position="1"/>
        <end position="19"/>
    </location>
</feature>
<dbReference type="AlphaFoldDB" id="A0ABD6EQ30"/>
<evidence type="ECO:0000313" key="3">
    <source>
        <dbReference type="Proteomes" id="UP001608902"/>
    </source>
</evidence>
<protein>
    <submittedName>
        <fullName evidence="2">Uncharacterized protein</fullName>
    </submittedName>
</protein>
<gene>
    <name evidence="2" type="ORF">AB6A40_006250</name>
</gene>
<feature type="chain" id="PRO_5044883332" evidence="1">
    <location>
        <begin position="20"/>
        <end position="98"/>
    </location>
</feature>
<name>A0ABD6EQ30_9BILA</name>
<keyword evidence="3" id="KW-1185">Reference proteome</keyword>
<evidence type="ECO:0000313" key="2">
    <source>
        <dbReference type="EMBL" id="MFH4979541.1"/>
    </source>
</evidence>
<reference evidence="2 3" key="1">
    <citation type="submission" date="2024-08" db="EMBL/GenBank/DDBJ databases">
        <title>Gnathostoma spinigerum genome.</title>
        <authorList>
            <person name="Gonzalez-Bertolin B."/>
            <person name="Monzon S."/>
            <person name="Zaballos A."/>
            <person name="Jimenez P."/>
            <person name="Dekumyoy P."/>
            <person name="Varona S."/>
            <person name="Cuesta I."/>
            <person name="Sumanam S."/>
            <person name="Adisakwattana P."/>
            <person name="Gasser R.B."/>
            <person name="Hernandez-Gonzalez A."/>
            <person name="Young N.D."/>
            <person name="Perteguer M.J."/>
        </authorList>
    </citation>
    <scope>NUCLEOTIDE SEQUENCE [LARGE SCALE GENOMIC DNA]</scope>
    <source>
        <strain evidence="2">AL3</strain>
        <tissue evidence="2">Liver</tissue>
    </source>
</reference>
<accession>A0ABD6EQ30</accession>
<dbReference type="Proteomes" id="UP001608902">
    <property type="component" value="Unassembled WGS sequence"/>
</dbReference>
<evidence type="ECO:0000256" key="1">
    <source>
        <dbReference type="SAM" id="SignalP"/>
    </source>
</evidence>
<organism evidence="2 3">
    <name type="scientific">Gnathostoma spinigerum</name>
    <dbReference type="NCBI Taxonomy" id="75299"/>
    <lineage>
        <taxon>Eukaryota</taxon>
        <taxon>Metazoa</taxon>
        <taxon>Ecdysozoa</taxon>
        <taxon>Nematoda</taxon>
        <taxon>Chromadorea</taxon>
        <taxon>Rhabditida</taxon>
        <taxon>Spirurina</taxon>
        <taxon>Gnathostomatomorpha</taxon>
        <taxon>Gnathostomatoidea</taxon>
        <taxon>Gnathostomatidae</taxon>
        <taxon>Gnathostoma</taxon>
    </lineage>
</organism>
<comment type="caution">
    <text evidence="2">The sequence shown here is derived from an EMBL/GenBank/DDBJ whole genome shotgun (WGS) entry which is preliminary data.</text>
</comment>
<keyword evidence="1" id="KW-0732">Signal</keyword>
<dbReference type="EMBL" id="JBGFUD010004319">
    <property type="protein sequence ID" value="MFH4979541.1"/>
    <property type="molecule type" value="Genomic_DNA"/>
</dbReference>
<proteinExistence type="predicted"/>